<keyword evidence="3" id="KW-1185">Reference proteome</keyword>
<feature type="compositionally biased region" description="Basic and acidic residues" evidence="1">
    <location>
        <begin position="75"/>
        <end position="89"/>
    </location>
</feature>
<dbReference type="Proteomes" id="UP000499080">
    <property type="component" value="Unassembled WGS sequence"/>
</dbReference>
<evidence type="ECO:0000256" key="1">
    <source>
        <dbReference type="SAM" id="MobiDB-lite"/>
    </source>
</evidence>
<feature type="region of interest" description="Disordered" evidence="1">
    <location>
        <begin position="75"/>
        <end position="98"/>
    </location>
</feature>
<accession>A0A4Y2F501</accession>
<dbReference type="EMBL" id="BGPR01000778">
    <property type="protein sequence ID" value="GBM35195.1"/>
    <property type="molecule type" value="Genomic_DNA"/>
</dbReference>
<gene>
    <name evidence="2" type="ORF">AVEN_189946_1</name>
</gene>
<evidence type="ECO:0000313" key="3">
    <source>
        <dbReference type="Proteomes" id="UP000499080"/>
    </source>
</evidence>
<dbReference type="AlphaFoldDB" id="A0A4Y2F501"/>
<protein>
    <submittedName>
        <fullName evidence="2">Uncharacterized protein</fullName>
    </submittedName>
</protein>
<evidence type="ECO:0000313" key="2">
    <source>
        <dbReference type="EMBL" id="GBM35195.1"/>
    </source>
</evidence>
<organism evidence="2 3">
    <name type="scientific">Araneus ventricosus</name>
    <name type="common">Orbweaver spider</name>
    <name type="synonym">Epeira ventricosa</name>
    <dbReference type="NCBI Taxonomy" id="182803"/>
    <lineage>
        <taxon>Eukaryota</taxon>
        <taxon>Metazoa</taxon>
        <taxon>Ecdysozoa</taxon>
        <taxon>Arthropoda</taxon>
        <taxon>Chelicerata</taxon>
        <taxon>Arachnida</taxon>
        <taxon>Araneae</taxon>
        <taxon>Araneomorphae</taxon>
        <taxon>Entelegynae</taxon>
        <taxon>Araneoidea</taxon>
        <taxon>Araneidae</taxon>
        <taxon>Araneus</taxon>
    </lineage>
</organism>
<name>A0A4Y2F501_ARAVE</name>
<reference evidence="2 3" key="1">
    <citation type="journal article" date="2019" name="Sci. Rep.">
        <title>Orb-weaving spider Araneus ventricosus genome elucidates the spidroin gene catalogue.</title>
        <authorList>
            <person name="Kono N."/>
            <person name="Nakamura H."/>
            <person name="Ohtoshi R."/>
            <person name="Moran D.A.P."/>
            <person name="Shinohara A."/>
            <person name="Yoshida Y."/>
            <person name="Fujiwara M."/>
            <person name="Mori M."/>
            <person name="Tomita M."/>
            <person name="Arakawa K."/>
        </authorList>
    </citation>
    <scope>NUCLEOTIDE SEQUENCE [LARGE SCALE GENOMIC DNA]</scope>
</reference>
<sequence length="111" mass="12766">MGRLQLCAQTVVDQWKNTVLHTLWPMIFFSFGKMLKNSSGWGDCSYVLRLWWPSGRIQFQNRKFGSSVIGSGSPRRERFLGRGNRERDGQMGSNQRPEISGCFVRHGLNEV</sequence>
<proteinExistence type="predicted"/>
<comment type="caution">
    <text evidence="2">The sequence shown here is derived from an EMBL/GenBank/DDBJ whole genome shotgun (WGS) entry which is preliminary data.</text>
</comment>